<reference evidence="1 2" key="1">
    <citation type="submission" date="2013-11" db="EMBL/GenBank/DDBJ databases">
        <title>Draft genome of the bovine lungworm Dictyocaulus viviparus.</title>
        <authorList>
            <person name="Mitreva M."/>
        </authorList>
    </citation>
    <scope>NUCLEOTIDE SEQUENCE [LARGE SCALE GENOMIC DNA]</scope>
    <source>
        <strain evidence="1 2">HannoverDv2000</strain>
    </source>
</reference>
<dbReference type="OrthoDB" id="10608540at2759"/>
<accession>A0A0D8XQB4</accession>
<evidence type="ECO:0000313" key="2">
    <source>
        <dbReference type="Proteomes" id="UP000053766"/>
    </source>
</evidence>
<dbReference type="Proteomes" id="UP000053766">
    <property type="component" value="Unassembled WGS sequence"/>
</dbReference>
<organism evidence="1 2">
    <name type="scientific">Dictyocaulus viviparus</name>
    <name type="common">Bovine lungworm</name>
    <dbReference type="NCBI Taxonomy" id="29172"/>
    <lineage>
        <taxon>Eukaryota</taxon>
        <taxon>Metazoa</taxon>
        <taxon>Ecdysozoa</taxon>
        <taxon>Nematoda</taxon>
        <taxon>Chromadorea</taxon>
        <taxon>Rhabditida</taxon>
        <taxon>Rhabditina</taxon>
        <taxon>Rhabditomorpha</taxon>
        <taxon>Strongyloidea</taxon>
        <taxon>Metastrongylidae</taxon>
        <taxon>Dictyocaulus</taxon>
    </lineage>
</organism>
<dbReference type="EMBL" id="KN716339">
    <property type="protein sequence ID" value="KJH46705.1"/>
    <property type="molecule type" value="Genomic_DNA"/>
</dbReference>
<name>A0A0D8XQB4_DICVI</name>
<reference evidence="2" key="2">
    <citation type="journal article" date="2016" name="Sci. Rep.">
        <title>Dictyocaulus viviparus genome, variome and transcriptome elucidate lungworm biology and support future intervention.</title>
        <authorList>
            <person name="McNulty S.N."/>
            <person name="Strube C."/>
            <person name="Rosa B.A."/>
            <person name="Martin J.C."/>
            <person name="Tyagi R."/>
            <person name="Choi Y.J."/>
            <person name="Wang Q."/>
            <person name="Hallsworth Pepin K."/>
            <person name="Zhang X."/>
            <person name="Ozersky P."/>
            <person name="Wilson R.K."/>
            <person name="Sternberg P.W."/>
            <person name="Gasser R.B."/>
            <person name="Mitreva M."/>
        </authorList>
    </citation>
    <scope>NUCLEOTIDE SEQUENCE [LARGE SCALE GENOMIC DNA]</scope>
    <source>
        <strain evidence="2">HannoverDv2000</strain>
    </source>
</reference>
<evidence type="ECO:0000313" key="1">
    <source>
        <dbReference type="EMBL" id="KJH46705.1"/>
    </source>
</evidence>
<gene>
    <name evidence="1" type="ORF">DICVIV_07229</name>
</gene>
<keyword evidence="2" id="KW-1185">Reference proteome</keyword>
<dbReference type="AlphaFoldDB" id="A0A0D8XQB4"/>
<proteinExistence type="predicted"/>
<protein>
    <submittedName>
        <fullName evidence="1">Uncharacterized protein</fullName>
    </submittedName>
</protein>
<sequence>MQCEGSCGGFHNCRKLTIESKSGRKICQSCCRQAEGLYDIRPMKTDDTLSFSAMSTNNNRYEEFRPEATTSATARETEKNLAHNYIVPTELLQIRVVILEKAHHIIVRRKLEIELPSDFLIKHILDVIEDCMFVIFSFEKKQTKNKFSWCFWWLWIEVPRNIKQQLLTSVERENPLKISAEQKTRLKSIANGRSLINFIVATKGVCVLKSDLNKRETKPVMTSSVR</sequence>